<dbReference type="AlphaFoldDB" id="A0A1I7WFW9"/>
<proteinExistence type="predicted"/>
<accession>A0A1I7WFW9</accession>
<keyword evidence="1" id="KW-1185">Reference proteome</keyword>
<name>A0A1I7WFW9_HETBA</name>
<evidence type="ECO:0000313" key="1">
    <source>
        <dbReference type="Proteomes" id="UP000095283"/>
    </source>
</evidence>
<organism evidence="1 2">
    <name type="scientific">Heterorhabditis bacteriophora</name>
    <name type="common">Entomopathogenic nematode worm</name>
    <dbReference type="NCBI Taxonomy" id="37862"/>
    <lineage>
        <taxon>Eukaryota</taxon>
        <taxon>Metazoa</taxon>
        <taxon>Ecdysozoa</taxon>
        <taxon>Nematoda</taxon>
        <taxon>Chromadorea</taxon>
        <taxon>Rhabditida</taxon>
        <taxon>Rhabditina</taxon>
        <taxon>Rhabditomorpha</taxon>
        <taxon>Strongyloidea</taxon>
        <taxon>Heterorhabditidae</taxon>
        <taxon>Heterorhabditis</taxon>
    </lineage>
</organism>
<dbReference type="Proteomes" id="UP000095283">
    <property type="component" value="Unplaced"/>
</dbReference>
<reference evidence="2" key="1">
    <citation type="submission" date="2016-11" db="UniProtKB">
        <authorList>
            <consortium name="WormBaseParasite"/>
        </authorList>
    </citation>
    <scope>IDENTIFICATION</scope>
</reference>
<evidence type="ECO:0000313" key="2">
    <source>
        <dbReference type="WBParaSite" id="Hba_03821"/>
    </source>
</evidence>
<dbReference type="WBParaSite" id="Hba_03821">
    <property type="protein sequence ID" value="Hba_03821"/>
    <property type="gene ID" value="Hba_03821"/>
</dbReference>
<sequence>MNKVLTVDLLEDHNVFLMGLHEGLVKE</sequence>
<protein>
    <submittedName>
        <fullName evidence="2">Transcriptional regulator</fullName>
    </submittedName>
</protein>